<dbReference type="OrthoDB" id="430354at2759"/>
<dbReference type="GO" id="GO:0006493">
    <property type="term" value="P:protein O-linked glycosylation"/>
    <property type="evidence" value="ECO:0007669"/>
    <property type="project" value="TreeGrafter"/>
</dbReference>
<evidence type="ECO:0000256" key="1">
    <source>
        <dbReference type="ARBA" id="ARBA00004606"/>
    </source>
</evidence>
<dbReference type="Gene3D" id="3.40.630.10">
    <property type="entry name" value="Zn peptidases"/>
    <property type="match status" value="2"/>
</dbReference>
<reference evidence="11 12" key="1">
    <citation type="journal article" date="2014" name="Genome Biol. Evol.">
        <title>The secreted proteins of Achlya hypogyna and Thraustotheca clavata identify the ancestral oomycete secretome and reveal gene acquisitions by horizontal gene transfer.</title>
        <authorList>
            <person name="Misner I."/>
            <person name="Blouin N."/>
            <person name="Leonard G."/>
            <person name="Richards T.A."/>
            <person name="Lane C.E."/>
        </authorList>
    </citation>
    <scope>NUCLEOTIDE SEQUENCE [LARGE SCALE GENOMIC DNA]</scope>
    <source>
        <strain evidence="11 12">ATCC 34112</strain>
    </source>
</reference>
<evidence type="ECO:0000256" key="9">
    <source>
        <dbReference type="ARBA" id="ARBA00023180"/>
    </source>
</evidence>
<feature type="transmembrane region" description="Helical" evidence="10">
    <location>
        <begin position="319"/>
        <end position="340"/>
    </location>
</feature>
<evidence type="ECO:0000256" key="7">
    <source>
        <dbReference type="ARBA" id="ARBA00022989"/>
    </source>
</evidence>
<keyword evidence="6" id="KW-0735">Signal-anchor</keyword>
<keyword evidence="5 10" id="KW-0812">Transmembrane</keyword>
<comment type="caution">
    <text evidence="11">The sequence shown here is derived from an EMBL/GenBank/DDBJ whole genome shotgun (WGS) entry which is preliminary data.</text>
</comment>
<evidence type="ECO:0000256" key="5">
    <source>
        <dbReference type="ARBA" id="ARBA00022692"/>
    </source>
</evidence>
<dbReference type="EMBL" id="JNBS01005053">
    <property type="protein sequence ID" value="OQR81285.1"/>
    <property type="molecule type" value="Genomic_DNA"/>
</dbReference>
<organism evidence="11 12">
    <name type="scientific">Thraustotheca clavata</name>
    <dbReference type="NCBI Taxonomy" id="74557"/>
    <lineage>
        <taxon>Eukaryota</taxon>
        <taxon>Sar</taxon>
        <taxon>Stramenopiles</taxon>
        <taxon>Oomycota</taxon>
        <taxon>Saprolegniomycetes</taxon>
        <taxon>Saprolegniales</taxon>
        <taxon>Achlyaceae</taxon>
        <taxon>Thraustotheca</taxon>
    </lineage>
</organism>
<dbReference type="GO" id="GO:0016020">
    <property type="term" value="C:membrane"/>
    <property type="evidence" value="ECO:0007669"/>
    <property type="project" value="UniProtKB-SubCell"/>
</dbReference>
<evidence type="ECO:0000313" key="12">
    <source>
        <dbReference type="Proteomes" id="UP000243217"/>
    </source>
</evidence>
<dbReference type="Pfam" id="PF11051">
    <property type="entry name" value="Mannosyl_trans3"/>
    <property type="match status" value="1"/>
</dbReference>
<keyword evidence="8 10" id="KW-0472">Membrane</keyword>
<evidence type="ECO:0000256" key="3">
    <source>
        <dbReference type="ARBA" id="ARBA00022676"/>
    </source>
</evidence>
<keyword evidence="12" id="KW-1185">Reference proteome</keyword>
<evidence type="ECO:0000256" key="10">
    <source>
        <dbReference type="SAM" id="Phobius"/>
    </source>
</evidence>
<dbReference type="GO" id="GO:0005794">
    <property type="term" value="C:Golgi apparatus"/>
    <property type="evidence" value="ECO:0007669"/>
    <property type="project" value="TreeGrafter"/>
</dbReference>
<dbReference type="PANTHER" id="PTHR31392">
    <property type="entry name" value="ALPHA-1,3-MANNOSYLTRANSFERASE MNN1-RELATED"/>
    <property type="match status" value="1"/>
</dbReference>
<evidence type="ECO:0000256" key="2">
    <source>
        <dbReference type="ARBA" id="ARBA00009105"/>
    </source>
</evidence>
<comment type="similarity">
    <text evidence="2">Belongs to the MNN1/MNT family.</text>
</comment>
<dbReference type="STRING" id="74557.A0A1V9Y6C6"/>
<evidence type="ECO:0000256" key="6">
    <source>
        <dbReference type="ARBA" id="ARBA00022968"/>
    </source>
</evidence>
<keyword evidence="3" id="KW-0328">Glycosyltransferase</keyword>
<protein>
    <submittedName>
        <fullName evidence="11">Uncharacterized protein</fullName>
    </submittedName>
</protein>
<dbReference type="InterPro" id="IPR022751">
    <property type="entry name" value="Alpha_mannosyltransferase"/>
</dbReference>
<dbReference type="Gene3D" id="3.30.70.360">
    <property type="match status" value="2"/>
</dbReference>
<dbReference type="AlphaFoldDB" id="A0A1V9Y6C6"/>
<keyword evidence="7 10" id="KW-1133">Transmembrane helix</keyword>
<dbReference type="PANTHER" id="PTHR31392:SF1">
    <property type="entry name" value="ALPHA-1,3-MANNOSYLTRANSFERASE MNN1-RELATED"/>
    <property type="match status" value="1"/>
</dbReference>
<dbReference type="Proteomes" id="UP000243217">
    <property type="component" value="Unassembled WGS sequence"/>
</dbReference>
<evidence type="ECO:0000313" key="11">
    <source>
        <dbReference type="EMBL" id="OQR81285.1"/>
    </source>
</evidence>
<keyword evidence="4" id="KW-0808">Transferase</keyword>
<evidence type="ECO:0000256" key="8">
    <source>
        <dbReference type="ARBA" id="ARBA00023136"/>
    </source>
</evidence>
<proteinExistence type="inferred from homology"/>
<evidence type="ECO:0000256" key="4">
    <source>
        <dbReference type="ARBA" id="ARBA00022679"/>
    </source>
</evidence>
<gene>
    <name evidence="11" type="ORF">THRCLA_11858</name>
</gene>
<comment type="subcellular location">
    <subcellularLocation>
        <location evidence="1">Membrane</location>
        <topology evidence="1">Single-pass type II membrane protein</topology>
    </subcellularLocation>
</comment>
<accession>A0A1V9Y6C6</accession>
<name>A0A1V9Y6C6_9STRA</name>
<dbReference type="GO" id="GO:0000033">
    <property type="term" value="F:alpha-1,3-mannosyltransferase activity"/>
    <property type="evidence" value="ECO:0007669"/>
    <property type="project" value="TreeGrafter"/>
</dbReference>
<sequence length="745" mass="84345">MDEPLPNIVFLFEGETCNHHKCFEEVINDPSNALGPFDVILVPCQAWLDESRPCLIQRMPGHLAVDINIDGPKSDCHGGIVGGSIREPILDLVALTHKLVDPLTGHFTAPTFYDKVRNNEALSRARISSLTASSNSSILSRLASTTLNLQTAPNQCPNEVASIALTYIKDQFAQLPQFNKLHLTVTRNDVWCYEDPNNKFFQASIQAMEKVWSKPPQLIATNHTSQVASILKTTHAAPIMLLGFTKESTGSIERIPMRNITLARDFMVEFLSTIAQDNFVNTFQVSKPTNIHTPIPLASKLKTNYQTSRYLSFDWLQHAAYYCLYLIVLVFCASLLSFVWQYETIDRFKLLDYNTLKEKIAEQYNFSQNAIVVHGTDVSLPLVASLAQELRSLGNKDRFLVYHCNGELSPLSQRILHFIDAELDIYDVCQELLEMKLISPYDIDGYRNGYLKVLMLLHAPADQVLLIDASTILMHDPNILRKSQGYIDTGTFFFYDREAYAQQHLLGRGYTAFGSSKTLSSTHLHQLVDNFEYELFDSKKSISQHLENTLAWNGHSHSEQDTAVIAINKKVTSRVYPLLWFLLHDIRHRVAFSNKDNDFFWLAFELLNLPYHFSPWAATSTANTQSPSLYGGLGQYLPEDDNSKSLLYLNARNLVDPYDASSSLPHLPMQAVIDRLHQLHNSIPKYIVPRRTRSANAAKENDAIHYIAKLGSQELDSEVISQIQRRAARAVAIAHVQQREMVNLD</sequence>
<keyword evidence="9" id="KW-0325">Glycoprotein</keyword>